<dbReference type="Pfam" id="PF08393">
    <property type="entry name" value="DHC_N2"/>
    <property type="match status" value="1"/>
</dbReference>
<evidence type="ECO:0000313" key="12">
    <source>
        <dbReference type="EMBL" id="CAD7259658.1"/>
    </source>
</evidence>
<dbReference type="FunFam" id="3.20.180.20:FF:000003">
    <property type="entry name" value="Dynein heavy chain 12, axonemal"/>
    <property type="match status" value="1"/>
</dbReference>
<feature type="chain" id="PRO_5031242552" description="Dynein heavy chain" evidence="9">
    <location>
        <begin position="18"/>
        <end position="286"/>
    </location>
</feature>
<evidence type="ECO:0000256" key="2">
    <source>
        <dbReference type="ARBA" id="ARBA00004316"/>
    </source>
</evidence>
<keyword evidence="4" id="KW-0547">Nucleotide-binding</keyword>
<dbReference type="FunFam" id="1.20.58.1120:FF:000005">
    <property type="entry name" value="Dynein, axonemal, heavy chain 12"/>
    <property type="match status" value="1"/>
</dbReference>
<reference evidence="12" key="1">
    <citation type="submission" date="2020-11" db="EMBL/GenBank/DDBJ databases">
        <authorList>
            <person name="Tran Van P."/>
        </authorList>
    </citation>
    <scope>NUCLEOTIDE SEQUENCE</scope>
</reference>
<keyword evidence="3" id="KW-0963">Cytoplasm</keyword>
<keyword evidence="5" id="KW-0243">Dynein</keyword>
<evidence type="ECO:0000256" key="1">
    <source>
        <dbReference type="ARBA" id="ARBA00004245"/>
    </source>
</evidence>
<dbReference type="InterPro" id="IPR035699">
    <property type="entry name" value="AAA_6"/>
</dbReference>
<keyword evidence="8" id="KW-0966">Cell projection</keyword>
<sequence length="286" mass="32291">MVLTLTSLLSAPDLASGGVQPNPHQATYILGYSTWWFFFLSNDELLEILSETKDPQRVQPHLKKCFEGINTLEFTAEQEIVAMVSAEKEVVSFSGTIIPADAKGMVEKWLAQVEEQMVQSMKDTCMEAIQAYFSTAKNKWLLDWPGQIVICAECVHWTAEVAQAIEDSTLPDYLRKSNDQIDEMVKMVRGKLSSGARTTMGALIVIDVHAQHLLLHTARDVITKLISIGIKSTQDFNWICQLRYYWREGSVFVAMITTEVMYGFEYLGNSTRLVITPLTDRCYRSG</sequence>
<feature type="signal peptide" evidence="9">
    <location>
        <begin position="1"/>
        <end position="17"/>
    </location>
</feature>
<dbReference type="GO" id="GO:0051959">
    <property type="term" value="F:dynein light intermediate chain binding"/>
    <property type="evidence" value="ECO:0007669"/>
    <property type="project" value="InterPro"/>
</dbReference>
<accession>A0A7R9ASN9</accession>
<name>A0A7R9ASN9_TIMSH</name>
<dbReference type="Gene3D" id="3.20.180.20">
    <property type="entry name" value="Dynein heavy chain, N-terminal domain 2"/>
    <property type="match status" value="1"/>
</dbReference>
<keyword evidence="6" id="KW-0175">Coiled coil</keyword>
<feature type="domain" description="Dynein heavy chain linker" evidence="10">
    <location>
        <begin position="37"/>
        <end position="127"/>
    </location>
</feature>
<dbReference type="GO" id="GO:0045505">
    <property type="term" value="F:dynein intermediate chain binding"/>
    <property type="evidence" value="ECO:0007669"/>
    <property type="project" value="InterPro"/>
</dbReference>
<evidence type="ECO:0000256" key="6">
    <source>
        <dbReference type="ARBA" id="ARBA00023054"/>
    </source>
</evidence>
<evidence type="ECO:0000259" key="11">
    <source>
        <dbReference type="Pfam" id="PF12774"/>
    </source>
</evidence>
<dbReference type="InterPro" id="IPR042228">
    <property type="entry name" value="Dynein_linker_3"/>
</dbReference>
<evidence type="ECO:0000256" key="9">
    <source>
        <dbReference type="SAM" id="SignalP"/>
    </source>
</evidence>
<dbReference type="GO" id="GO:0005524">
    <property type="term" value="F:ATP binding"/>
    <property type="evidence" value="ECO:0007669"/>
    <property type="project" value="InterPro"/>
</dbReference>
<dbReference type="PANTHER" id="PTHR45703:SF1">
    <property type="entry name" value="DYNEINS HEAVY CHAIN"/>
    <property type="match status" value="1"/>
</dbReference>
<protein>
    <recommendedName>
        <fullName evidence="13">Dynein heavy chain</fullName>
    </recommendedName>
</protein>
<evidence type="ECO:0000256" key="5">
    <source>
        <dbReference type="ARBA" id="ARBA00023017"/>
    </source>
</evidence>
<feature type="domain" description="Dynein heavy chain hydrolytic ATP-binding dynein motor region" evidence="11">
    <location>
        <begin position="262"/>
        <end position="284"/>
    </location>
</feature>
<dbReference type="PANTHER" id="PTHR45703">
    <property type="entry name" value="DYNEIN HEAVY CHAIN"/>
    <property type="match status" value="1"/>
</dbReference>
<evidence type="ECO:0000259" key="10">
    <source>
        <dbReference type="Pfam" id="PF08393"/>
    </source>
</evidence>
<evidence type="ECO:0008006" key="13">
    <source>
        <dbReference type="Google" id="ProtNLM"/>
    </source>
</evidence>
<dbReference type="GO" id="GO:0007018">
    <property type="term" value="P:microtubule-based movement"/>
    <property type="evidence" value="ECO:0007669"/>
    <property type="project" value="InterPro"/>
</dbReference>
<gene>
    <name evidence="12" type="ORF">TSIB3V08_LOCUS3860</name>
</gene>
<proteinExistence type="predicted"/>
<organism evidence="12">
    <name type="scientific">Timema shepardi</name>
    <name type="common">Walking stick</name>
    <dbReference type="NCBI Taxonomy" id="629360"/>
    <lineage>
        <taxon>Eukaryota</taxon>
        <taxon>Metazoa</taxon>
        <taxon>Ecdysozoa</taxon>
        <taxon>Arthropoda</taxon>
        <taxon>Hexapoda</taxon>
        <taxon>Insecta</taxon>
        <taxon>Pterygota</taxon>
        <taxon>Neoptera</taxon>
        <taxon>Polyneoptera</taxon>
        <taxon>Phasmatodea</taxon>
        <taxon>Timematodea</taxon>
        <taxon>Timematoidea</taxon>
        <taxon>Timematidae</taxon>
        <taxon>Timema</taxon>
    </lineage>
</organism>
<evidence type="ECO:0000256" key="4">
    <source>
        <dbReference type="ARBA" id="ARBA00022741"/>
    </source>
</evidence>
<dbReference type="InterPro" id="IPR013602">
    <property type="entry name" value="Dynein_heavy_linker"/>
</dbReference>
<dbReference type="InterPro" id="IPR026983">
    <property type="entry name" value="DHC"/>
</dbReference>
<keyword evidence="7" id="KW-0206">Cytoskeleton</keyword>
<dbReference type="GO" id="GO:0030286">
    <property type="term" value="C:dynein complex"/>
    <property type="evidence" value="ECO:0007669"/>
    <property type="project" value="UniProtKB-KW"/>
</dbReference>
<dbReference type="Gene3D" id="1.20.58.1120">
    <property type="match status" value="1"/>
</dbReference>
<evidence type="ECO:0000256" key="7">
    <source>
        <dbReference type="ARBA" id="ARBA00023212"/>
    </source>
</evidence>
<dbReference type="GO" id="GO:0042995">
    <property type="term" value="C:cell projection"/>
    <property type="evidence" value="ECO:0007669"/>
    <property type="project" value="UniProtKB-SubCell"/>
</dbReference>
<dbReference type="EMBL" id="OC001329">
    <property type="protein sequence ID" value="CAD7259658.1"/>
    <property type="molecule type" value="Genomic_DNA"/>
</dbReference>
<evidence type="ECO:0000256" key="8">
    <source>
        <dbReference type="ARBA" id="ARBA00023273"/>
    </source>
</evidence>
<comment type="subcellular location">
    <subcellularLocation>
        <location evidence="2">Cell projection</location>
    </subcellularLocation>
    <subcellularLocation>
        <location evidence="1">Cytoplasm</location>
        <location evidence="1">Cytoskeleton</location>
    </subcellularLocation>
</comment>
<evidence type="ECO:0000256" key="3">
    <source>
        <dbReference type="ARBA" id="ARBA00022490"/>
    </source>
</evidence>
<keyword evidence="9" id="KW-0732">Signal</keyword>
<dbReference type="Pfam" id="PF12774">
    <property type="entry name" value="AAA_6"/>
    <property type="match status" value="1"/>
</dbReference>
<dbReference type="AlphaFoldDB" id="A0A7R9ASN9"/>